<dbReference type="AlphaFoldDB" id="A0A8X6NIZ3"/>
<keyword evidence="3" id="KW-1185">Reference proteome</keyword>
<accession>A0A8X6NIZ3</accession>
<feature type="compositionally biased region" description="Basic and acidic residues" evidence="1">
    <location>
        <begin position="1"/>
        <end position="10"/>
    </location>
</feature>
<comment type="caution">
    <text evidence="2">The sequence shown here is derived from an EMBL/GenBank/DDBJ whole genome shotgun (WGS) entry which is preliminary data.</text>
</comment>
<evidence type="ECO:0000256" key="1">
    <source>
        <dbReference type="SAM" id="MobiDB-lite"/>
    </source>
</evidence>
<name>A0A8X6NIZ3_NEPPI</name>
<proteinExistence type="predicted"/>
<gene>
    <name evidence="2" type="ORF">NPIL_562541</name>
</gene>
<dbReference type="EMBL" id="BMAW01058354">
    <property type="protein sequence ID" value="GFT15857.1"/>
    <property type="molecule type" value="Genomic_DNA"/>
</dbReference>
<protein>
    <submittedName>
        <fullName evidence="2">Uncharacterized protein</fullName>
    </submittedName>
</protein>
<organism evidence="2 3">
    <name type="scientific">Nephila pilipes</name>
    <name type="common">Giant wood spider</name>
    <name type="synonym">Nephila maculata</name>
    <dbReference type="NCBI Taxonomy" id="299642"/>
    <lineage>
        <taxon>Eukaryota</taxon>
        <taxon>Metazoa</taxon>
        <taxon>Ecdysozoa</taxon>
        <taxon>Arthropoda</taxon>
        <taxon>Chelicerata</taxon>
        <taxon>Arachnida</taxon>
        <taxon>Araneae</taxon>
        <taxon>Araneomorphae</taxon>
        <taxon>Entelegynae</taxon>
        <taxon>Araneoidea</taxon>
        <taxon>Nephilidae</taxon>
        <taxon>Nephila</taxon>
    </lineage>
</organism>
<sequence length="73" mass="8273">MARKPRDVRQQKLNGRKFQASGPCSGPIATEARTSNINFRTNTRLTIGLLIVAHKTLSLRSKLYYAILGFIRR</sequence>
<dbReference type="Proteomes" id="UP000887013">
    <property type="component" value="Unassembled WGS sequence"/>
</dbReference>
<evidence type="ECO:0000313" key="2">
    <source>
        <dbReference type="EMBL" id="GFT15857.1"/>
    </source>
</evidence>
<reference evidence="2" key="1">
    <citation type="submission" date="2020-08" db="EMBL/GenBank/DDBJ databases">
        <title>Multicomponent nature underlies the extraordinary mechanical properties of spider dragline silk.</title>
        <authorList>
            <person name="Kono N."/>
            <person name="Nakamura H."/>
            <person name="Mori M."/>
            <person name="Yoshida Y."/>
            <person name="Ohtoshi R."/>
            <person name="Malay A.D."/>
            <person name="Moran D.A.P."/>
            <person name="Tomita M."/>
            <person name="Numata K."/>
            <person name="Arakawa K."/>
        </authorList>
    </citation>
    <scope>NUCLEOTIDE SEQUENCE</scope>
</reference>
<feature type="region of interest" description="Disordered" evidence="1">
    <location>
        <begin position="1"/>
        <end position="29"/>
    </location>
</feature>
<evidence type="ECO:0000313" key="3">
    <source>
        <dbReference type="Proteomes" id="UP000887013"/>
    </source>
</evidence>